<keyword evidence="12" id="KW-1185">Reference proteome</keyword>
<keyword evidence="6 9" id="KW-1133">Transmembrane helix</keyword>
<keyword evidence="7 9" id="KW-0472">Membrane</keyword>
<dbReference type="AlphaFoldDB" id="A0A238JSY1"/>
<evidence type="ECO:0000256" key="1">
    <source>
        <dbReference type="ARBA" id="ARBA00004429"/>
    </source>
</evidence>
<evidence type="ECO:0000256" key="7">
    <source>
        <dbReference type="ARBA" id="ARBA00023136"/>
    </source>
</evidence>
<organism evidence="11 12">
    <name type="scientific">Pelagimonas varians</name>
    <dbReference type="NCBI Taxonomy" id="696760"/>
    <lineage>
        <taxon>Bacteria</taxon>
        <taxon>Pseudomonadati</taxon>
        <taxon>Pseudomonadota</taxon>
        <taxon>Alphaproteobacteria</taxon>
        <taxon>Rhodobacterales</taxon>
        <taxon>Roseobacteraceae</taxon>
        <taxon>Pelagimonas</taxon>
    </lineage>
</organism>
<evidence type="ECO:0000256" key="4">
    <source>
        <dbReference type="ARBA" id="ARBA00022519"/>
    </source>
</evidence>
<gene>
    <name evidence="11" type="ORF">PEV8663_00307</name>
</gene>
<dbReference type="GO" id="GO:0022857">
    <property type="term" value="F:transmembrane transporter activity"/>
    <property type="evidence" value="ECO:0007669"/>
    <property type="project" value="UniProtKB-UniRule"/>
</dbReference>
<feature type="transmembrane region" description="Helical" evidence="9">
    <location>
        <begin position="135"/>
        <end position="158"/>
    </location>
</feature>
<evidence type="ECO:0000256" key="8">
    <source>
        <dbReference type="ARBA" id="ARBA00038436"/>
    </source>
</evidence>
<evidence type="ECO:0000313" key="11">
    <source>
        <dbReference type="EMBL" id="SMX33788.1"/>
    </source>
</evidence>
<dbReference type="InterPro" id="IPR055348">
    <property type="entry name" value="DctQ"/>
</dbReference>
<keyword evidence="2 9" id="KW-0813">Transport</keyword>
<evidence type="ECO:0000256" key="5">
    <source>
        <dbReference type="ARBA" id="ARBA00022692"/>
    </source>
</evidence>
<comment type="subcellular location">
    <subcellularLocation>
        <location evidence="1 9">Cell inner membrane</location>
        <topology evidence="1 9">Multi-pass membrane protein</topology>
    </subcellularLocation>
</comment>
<proteinExistence type="inferred from homology"/>
<dbReference type="PANTHER" id="PTHR35011">
    <property type="entry name" value="2,3-DIKETO-L-GULONATE TRAP TRANSPORTER SMALL PERMEASE PROTEIN YIAM"/>
    <property type="match status" value="1"/>
</dbReference>
<name>A0A238JSY1_9RHOB</name>
<dbReference type="OrthoDB" id="7850764at2"/>
<reference evidence="11 12" key="1">
    <citation type="submission" date="2017-05" db="EMBL/GenBank/DDBJ databases">
        <authorList>
            <person name="Song R."/>
            <person name="Chenine A.L."/>
            <person name="Ruprecht R.M."/>
        </authorList>
    </citation>
    <scope>NUCLEOTIDE SEQUENCE [LARGE SCALE GENOMIC DNA]</scope>
    <source>
        <strain evidence="11 12">CECT 8663</strain>
    </source>
</reference>
<dbReference type="RefSeq" id="WP_097802846.1">
    <property type="nucleotide sequence ID" value="NZ_FXYH01000001.1"/>
</dbReference>
<evidence type="ECO:0000313" key="12">
    <source>
        <dbReference type="Proteomes" id="UP000220836"/>
    </source>
</evidence>
<dbReference type="PANTHER" id="PTHR35011:SF10">
    <property type="entry name" value="TRAP TRANSPORTER SMALL PERMEASE PROTEIN"/>
    <property type="match status" value="1"/>
</dbReference>
<feature type="transmembrane region" description="Helical" evidence="9">
    <location>
        <begin position="53"/>
        <end position="73"/>
    </location>
</feature>
<protein>
    <recommendedName>
        <fullName evidence="9">TRAP transporter small permease protein</fullName>
    </recommendedName>
</protein>
<evidence type="ECO:0000256" key="9">
    <source>
        <dbReference type="RuleBase" id="RU369079"/>
    </source>
</evidence>
<comment type="similarity">
    <text evidence="8 9">Belongs to the TRAP transporter small permease family.</text>
</comment>
<keyword evidence="3" id="KW-1003">Cell membrane</keyword>
<comment type="function">
    <text evidence="9">Part of the tripartite ATP-independent periplasmic (TRAP) transport system.</text>
</comment>
<dbReference type="Pfam" id="PF04290">
    <property type="entry name" value="DctQ"/>
    <property type="match status" value="1"/>
</dbReference>
<dbReference type="InterPro" id="IPR007387">
    <property type="entry name" value="TRAP_DctQ"/>
</dbReference>
<evidence type="ECO:0000256" key="6">
    <source>
        <dbReference type="ARBA" id="ARBA00022989"/>
    </source>
</evidence>
<evidence type="ECO:0000256" key="2">
    <source>
        <dbReference type="ARBA" id="ARBA00022448"/>
    </source>
</evidence>
<evidence type="ECO:0000259" key="10">
    <source>
        <dbReference type="Pfam" id="PF04290"/>
    </source>
</evidence>
<keyword evidence="4 9" id="KW-0997">Cell inner membrane</keyword>
<feature type="transmembrane region" description="Helical" evidence="9">
    <location>
        <begin position="12"/>
        <end position="33"/>
    </location>
</feature>
<keyword evidence="5 9" id="KW-0812">Transmembrane</keyword>
<evidence type="ECO:0000256" key="3">
    <source>
        <dbReference type="ARBA" id="ARBA00022475"/>
    </source>
</evidence>
<dbReference type="EMBL" id="FXYH01000001">
    <property type="protein sequence ID" value="SMX33788.1"/>
    <property type="molecule type" value="Genomic_DNA"/>
</dbReference>
<sequence>MPGFLRLLDRALLWISIVCGGLTLIFMTGFSVWNVLIMRKAFNSPIVGAEDLLILALVVIVALSIPLGARTGAHIEIEVLEAHMSAKFAKISMVAVKCLGLALLIIMAWRLWHAGQSAVRFGETTQQLLISFEPFYYLLSLSVSLYAIVLVFDIYGLLRSNHIEPLRINGGPL</sequence>
<accession>A0A238JSY1</accession>
<dbReference type="GO" id="GO:0005886">
    <property type="term" value="C:plasma membrane"/>
    <property type="evidence" value="ECO:0007669"/>
    <property type="project" value="UniProtKB-SubCell"/>
</dbReference>
<feature type="domain" description="Tripartite ATP-independent periplasmic transporters DctQ component" evidence="10">
    <location>
        <begin position="31"/>
        <end position="159"/>
    </location>
</feature>
<dbReference type="GO" id="GO:0015740">
    <property type="term" value="P:C4-dicarboxylate transport"/>
    <property type="evidence" value="ECO:0007669"/>
    <property type="project" value="TreeGrafter"/>
</dbReference>
<dbReference type="Proteomes" id="UP000220836">
    <property type="component" value="Unassembled WGS sequence"/>
</dbReference>
<comment type="subunit">
    <text evidence="9">The complex comprises the extracytoplasmic solute receptor protein and the two transmembrane proteins.</text>
</comment>
<feature type="transmembrane region" description="Helical" evidence="9">
    <location>
        <begin position="94"/>
        <end position="115"/>
    </location>
</feature>